<dbReference type="Pfam" id="PF00046">
    <property type="entry name" value="Homeodomain"/>
    <property type="match status" value="4"/>
</dbReference>
<evidence type="ECO:0000256" key="8">
    <source>
        <dbReference type="ARBA" id="ARBA00023155"/>
    </source>
</evidence>
<accession>A0ABY6LRN1</accession>
<keyword evidence="7 12" id="KW-0238">DNA-binding</keyword>
<evidence type="ECO:0000256" key="2">
    <source>
        <dbReference type="ARBA" id="ARBA00022723"/>
    </source>
</evidence>
<feature type="compositionally biased region" description="Polar residues" evidence="14">
    <location>
        <begin position="2131"/>
        <end position="2163"/>
    </location>
</feature>
<feature type="domain" description="C2H2-type" evidence="16">
    <location>
        <begin position="530"/>
        <end position="559"/>
    </location>
</feature>
<feature type="compositionally biased region" description="Low complexity" evidence="14">
    <location>
        <begin position="2949"/>
        <end position="2958"/>
    </location>
</feature>
<dbReference type="PANTHER" id="PTHR45891">
    <property type="entry name" value="ZINC FINGER HOMEOBOX PROTEIN"/>
    <property type="match status" value="1"/>
</dbReference>
<dbReference type="InterPro" id="IPR001356">
    <property type="entry name" value="HD"/>
</dbReference>
<dbReference type="PANTHER" id="PTHR45891:SF3">
    <property type="entry name" value="ZINC FINGER PROTEIN 2"/>
    <property type="match status" value="1"/>
</dbReference>
<feature type="region of interest" description="Disordered" evidence="14">
    <location>
        <begin position="128"/>
        <end position="153"/>
    </location>
</feature>
<keyword evidence="4 11" id="KW-0863">Zinc-finger</keyword>
<dbReference type="PROSITE" id="PS50071">
    <property type="entry name" value="HOMEOBOX_2"/>
    <property type="match status" value="4"/>
</dbReference>
<dbReference type="InterPro" id="IPR003604">
    <property type="entry name" value="Matrin/U1-like-C_Znf_C2H2"/>
</dbReference>
<keyword evidence="8 12" id="KW-0371">Homeobox</keyword>
<feature type="domain" description="C2H2-type" evidence="16">
    <location>
        <begin position="1263"/>
        <end position="1291"/>
    </location>
</feature>
<feature type="domain" description="C2H2-type" evidence="16">
    <location>
        <begin position="1390"/>
        <end position="1419"/>
    </location>
</feature>
<feature type="DNA-binding region" description="Homeobox" evidence="12">
    <location>
        <begin position="2793"/>
        <end position="2852"/>
    </location>
</feature>
<keyword evidence="9" id="KW-0804">Transcription</keyword>
<feature type="region of interest" description="Disordered" evidence="14">
    <location>
        <begin position="1580"/>
        <end position="1636"/>
    </location>
</feature>
<feature type="region of interest" description="Disordered" evidence="14">
    <location>
        <begin position="1785"/>
        <end position="1822"/>
    </location>
</feature>
<feature type="compositionally biased region" description="Low complexity" evidence="14">
    <location>
        <begin position="2401"/>
        <end position="2428"/>
    </location>
</feature>
<evidence type="ECO:0000256" key="10">
    <source>
        <dbReference type="ARBA" id="ARBA00023242"/>
    </source>
</evidence>
<evidence type="ECO:0000256" key="4">
    <source>
        <dbReference type="ARBA" id="ARBA00022771"/>
    </source>
</evidence>
<feature type="compositionally biased region" description="Polar residues" evidence="14">
    <location>
        <begin position="1621"/>
        <end position="1636"/>
    </location>
</feature>
<feature type="region of interest" description="Disordered" evidence="14">
    <location>
        <begin position="1098"/>
        <end position="1155"/>
    </location>
</feature>
<dbReference type="SUPFAM" id="SSF46689">
    <property type="entry name" value="Homeodomain-like"/>
    <property type="match status" value="4"/>
</dbReference>
<keyword evidence="18" id="KW-1185">Reference proteome</keyword>
<feature type="region of interest" description="Disordered" evidence="14">
    <location>
        <begin position="1462"/>
        <end position="1486"/>
    </location>
</feature>
<feature type="domain" description="Homeobox" evidence="15">
    <location>
        <begin position="2277"/>
        <end position="2337"/>
    </location>
</feature>
<dbReference type="SMART" id="SM00355">
    <property type="entry name" value="ZnF_C2H2"/>
    <property type="match status" value="23"/>
</dbReference>
<feature type="domain" description="C2H2-type" evidence="16">
    <location>
        <begin position="1531"/>
        <end position="1560"/>
    </location>
</feature>
<evidence type="ECO:0000256" key="12">
    <source>
        <dbReference type="PROSITE-ProRule" id="PRU00108"/>
    </source>
</evidence>
<feature type="domain" description="C2H2-type" evidence="16">
    <location>
        <begin position="2439"/>
        <end position="2461"/>
    </location>
</feature>
<dbReference type="Pfam" id="PF00096">
    <property type="entry name" value="zf-C2H2"/>
    <property type="match status" value="3"/>
</dbReference>
<feature type="region of interest" description="Disordered" evidence="14">
    <location>
        <begin position="2913"/>
        <end position="2932"/>
    </location>
</feature>
<feature type="domain" description="Homeobox" evidence="15">
    <location>
        <begin position="2509"/>
        <end position="2569"/>
    </location>
</feature>
<feature type="compositionally biased region" description="Pro residues" evidence="14">
    <location>
        <begin position="601"/>
        <end position="610"/>
    </location>
</feature>
<dbReference type="InterPro" id="IPR036236">
    <property type="entry name" value="Znf_C2H2_sf"/>
</dbReference>
<feature type="domain" description="C2H2-type" evidence="16">
    <location>
        <begin position="1194"/>
        <end position="1224"/>
    </location>
</feature>
<feature type="DNA-binding region" description="Homeobox" evidence="12">
    <location>
        <begin position="2042"/>
        <end position="2101"/>
    </location>
</feature>
<evidence type="ECO:0000256" key="14">
    <source>
        <dbReference type="SAM" id="MobiDB-lite"/>
    </source>
</evidence>
<dbReference type="Pfam" id="PF24056">
    <property type="entry name" value="zf-C2H2_ZFHX3"/>
    <property type="match status" value="1"/>
</dbReference>
<dbReference type="EMBL" id="CP092885">
    <property type="protein sequence ID" value="UYV83738.1"/>
    <property type="molecule type" value="Genomic_DNA"/>
</dbReference>
<feature type="compositionally biased region" description="Polar residues" evidence="14">
    <location>
        <begin position="1584"/>
        <end position="1607"/>
    </location>
</feature>
<feature type="compositionally biased region" description="Low complexity" evidence="14">
    <location>
        <begin position="572"/>
        <end position="597"/>
    </location>
</feature>
<evidence type="ECO:0008006" key="19">
    <source>
        <dbReference type="Google" id="ProtNLM"/>
    </source>
</evidence>
<feature type="compositionally biased region" description="Low complexity" evidence="14">
    <location>
        <begin position="1474"/>
        <end position="1486"/>
    </location>
</feature>
<dbReference type="SMART" id="SM00389">
    <property type="entry name" value="HOX"/>
    <property type="match status" value="4"/>
</dbReference>
<feature type="region of interest" description="Disordered" evidence="14">
    <location>
        <begin position="2401"/>
        <end position="2432"/>
    </location>
</feature>
<dbReference type="Gene3D" id="3.30.160.60">
    <property type="entry name" value="Classic Zinc Finger"/>
    <property type="match status" value="6"/>
</dbReference>
<keyword evidence="2" id="KW-0479">Metal-binding</keyword>
<feature type="region of interest" description="Disordered" evidence="14">
    <location>
        <begin position="1"/>
        <end position="71"/>
    </location>
</feature>
<evidence type="ECO:0000313" key="17">
    <source>
        <dbReference type="EMBL" id="UYV83738.1"/>
    </source>
</evidence>
<evidence type="ECO:0000256" key="9">
    <source>
        <dbReference type="ARBA" id="ARBA00023163"/>
    </source>
</evidence>
<feature type="DNA-binding region" description="Homeobox" evidence="12">
    <location>
        <begin position="2279"/>
        <end position="2338"/>
    </location>
</feature>
<feature type="region of interest" description="Disordered" evidence="14">
    <location>
        <begin position="2131"/>
        <end position="2193"/>
    </location>
</feature>
<feature type="domain" description="Homeobox" evidence="15">
    <location>
        <begin position="2040"/>
        <end position="2100"/>
    </location>
</feature>
<keyword evidence="10 12" id="KW-0539">Nucleus</keyword>
<evidence type="ECO:0000256" key="5">
    <source>
        <dbReference type="ARBA" id="ARBA00022833"/>
    </source>
</evidence>
<dbReference type="SMART" id="SM00451">
    <property type="entry name" value="ZnF_U1"/>
    <property type="match status" value="8"/>
</dbReference>
<feature type="region of interest" description="Disordered" evidence="14">
    <location>
        <begin position="2488"/>
        <end position="2512"/>
    </location>
</feature>
<feature type="DNA-binding region" description="Homeobox" evidence="12">
    <location>
        <begin position="2511"/>
        <end position="2570"/>
    </location>
</feature>
<feature type="region of interest" description="Disordered" evidence="14">
    <location>
        <begin position="1323"/>
        <end position="1367"/>
    </location>
</feature>
<feature type="region of interest" description="Disordered" evidence="14">
    <location>
        <begin position="2747"/>
        <end position="2791"/>
    </location>
</feature>
<feature type="domain" description="C2H2-type" evidence="16">
    <location>
        <begin position="1434"/>
        <end position="1465"/>
    </location>
</feature>
<feature type="compositionally biased region" description="Low complexity" evidence="14">
    <location>
        <begin position="1104"/>
        <end position="1126"/>
    </location>
</feature>
<feature type="compositionally biased region" description="Low complexity" evidence="14">
    <location>
        <begin position="396"/>
        <end position="405"/>
    </location>
</feature>
<keyword evidence="3" id="KW-0677">Repeat</keyword>
<feature type="region of interest" description="Disordered" evidence="14">
    <location>
        <begin position="2686"/>
        <end position="2708"/>
    </location>
</feature>
<dbReference type="InterPro" id="IPR009057">
    <property type="entry name" value="Homeodomain-like_sf"/>
</dbReference>
<evidence type="ECO:0000256" key="3">
    <source>
        <dbReference type="ARBA" id="ARBA00022737"/>
    </source>
</evidence>
<feature type="region of interest" description="Disordered" evidence="14">
    <location>
        <begin position="571"/>
        <end position="615"/>
    </location>
</feature>
<feature type="domain" description="C2H2-type" evidence="16">
    <location>
        <begin position="2362"/>
        <end position="2391"/>
    </location>
</feature>
<feature type="compositionally biased region" description="Acidic residues" evidence="14">
    <location>
        <begin position="1342"/>
        <end position="1358"/>
    </location>
</feature>
<feature type="region of interest" description="Disordered" evidence="14">
    <location>
        <begin position="2615"/>
        <end position="2659"/>
    </location>
</feature>
<evidence type="ECO:0000256" key="13">
    <source>
        <dbReference type="RuleBase" id="RU000682"/>
    </source>
</evidence>
<comment type="subcellular location">
    <subcellularLocation>
        <location evidence="1 12 13">Nucleus</location>
    </subcellularLocation>
</comment>
<evidence type="ECO:0000259" key="15">
    <source>
        <dbReference type="PROSITE" id="PS50071"/>
    </source>
</evidence>
<feature type="region of interest" description="Disordered" evidence="14">
    <location>
        <begin position="1878"/>
        <end position="1909"/>
    </location>
</feature>
<feature type="compositionally biased region" description="Basic and acidic residues" evidence="14">
    <location>
        <begin position="1132"/>
        <end position="1141"/>
    </location>
</feature>
<evidence type="ECO:0000259" key="16">
    <source>
        <dbReference type="PROSITE" id="PS50157"/>
    </source>
</evidence>
<feature type="compositionally biased region" description="Polar residues" evidence="14">
    <location>
        <begin position="2625"/>
        <end position="2634"/>
    </location>
</feature>
<sequence length="3032" mass="337326">MEADVPPRSTAMTPEERRSPRPATGEPSDTSSLSDAESIVGKIVYNPDGSAVLLEGESEASDEEPELPAASTASSAQGFLLNAFHITRNPAALYSALYGHLLQEKTKVPDVPVMHSYRVFTVRDKQKQQAFEEESTSKEVHSSEPGKRPQSTEKESFPILDFCPVPVKPVLMCFLCKLSFSYSKSFVAHAMGEHNITLVEEEKDFLSRKNCSAIIQGAGKDKEPLLSFLEPIPSSIYGGDQKMPRIFTQNSSPSSSSSLGTTFNSPVSSAVSRSNCGSSAITTLVSATTSPVSSLPELKGDFNSLLAGPSIVGNSELNEVLAPELEDLATIEKLAKAAAAEANDLSPRPLYSPKNDKSRGSSATPSGEPTTTEQETKQPLPPHFSNSLQLDRPPSRESTSPRTSPKANFTIPSPLNSSCQSPTPATSSPIGMCPLHPDGRPNGVECPKCDLVLMASRTLGGHMSMLHSRNSCKTLKCPKCNWHYKYQETLEIHMKEKHPENEMSCIYCLANQPHPRLARGETYTCGYKPYRCEVCNYSTTTKGNLSIHMQSDKHINNVQELQNGNIPHELLQQQQQQQQQQAQQQAQQQQAMPTLPDAVKKPPPPPPPASTKPKATWRCDVCNYETNVARNLRIHMTSEKHTHNMMVLQQNVKHMQQLTAFQQSQSMDSLYQFHPGLLLPCDTQLQPEAALADMAYNHALLMMATQQQQHQHQQQQQQRAMAAAMAAASKGLGTNFLPHHDIDSEASSRTEFPGDDYSNLFQCCICYVFSSDSLDALSHHVQQDRTRQREDEVLMAVAGNYICKLCTYKTNLKANFQLHCKTDKHLQRLQHFNHVKEGGPMAEWRLKYVNVSNPVQVRCNCCDYYTNSIHKLQMHMSTPRHEASCKLFLHLQMKESSFKADSKYFKCKLCNFNTRTKFNLIQHVHSLRHLQNENMRQIKDPDDTGDIFLVKEYNAKEKVPFDVDVGKFSPSIAGYNKDPTVMEVSAPQRSEDPVVKSETAAPMLKQALETNKMDDNDVEEVHTCSFCTFTCSSEAKLAEHAAAQHRQTRPLLLCPLCQDGFNDWKKLETHVLDIHHVNKEGVQKILSMVDQKDWLSAQNEKKNSQAAAAASTPSSKEPESTSQQQTGEPMEEGDKQADEASKITSAQDDSSESAADENCCPNCGALFNTIDELFIHQNEMGHLSLKQTPRGLGYLCWKKGCQQYFQNVVALQNHFRDVHAQSPPLSVSERHVYKYRCNQCSLAFKTMEKLQLHSQYHVIRAATQCVLCGRSFRSVSSLQKHVETSHTDMTKEEMEQYRNSLVNNPLLVGGSGGVLDPQTTELLKKESNREDAESLEERMDTSEEIEECTPEGEGDETALGEGAKENDSLEDYINSQAVAEDSYNDPNRKYKCHRCRLAFTRQSYLTSHNKTLLHRKGEKMSYPMEKYLDPNRPFKCEICMESFTQKNILLVHYNSVSHLHKLKQSMKEKEKENNSSTGNTTAASSAAPVPTLTTSIIISTSSSINKNDSNIISTTVSTSSSESATADKKPYKCNICKVAYSQGSTLDIHTRSVLHQTKASKLHELAITGQIDLSISLIERPDPNQDQADTSETPTSSSQNVASQVIGSSVPSPQVSEQVPGNPSATSASPILQVPSETSSSLQHSLGLVPPNPVQVAPQTSLSCQRCSAIFVSQEALIQHQQICCLFSQPPLINRSSAGSTVTANSITNSPFSSVRQEDFLSYPPQLDISSTKFPHLPSQLSPQFAQQLRAKCSLPRTRPLVYKHLLEGFGFDVVMQFNEFNQKHKKRDLPKDSETDSSSSKCAKPNEAVVKKEDNKEEDSKCNLPEINRSVCCLCQKEFSSIWVLKAHREEIHKEIVPVENVEKLGEDFRVDYEKRNPVQASSPGGHQDDLAYDTSSSSPLADQNLCSTPTSSLSSSLSLPMSMATSMTPPITSFSSQNADVSTVSASQMAAAQLQLNFLMMNMGHGMGLPMGMNMPYPAAAAAAMNLHPNLIPLIMAPPPLNPLMASAFNHSMVPGSVDPSFFAAQQQLLQQQSLAQAQQKRARTRISDDQLKILRTYFDINNSPTEEQLIEMSEKSGLPLKVIKHWFRNTLFKERQRNKDSPYNFNNPPSTFLNLEEYEKTGEAKVISAQNGTATSEAASGSTHQSAQNTYDMSSRLSSADETDSSQDGKFKMDSGSHYINSEDEGNEKSHLEFNLVPSSAESNMTQVIPSSPATSLHLPTSMESVVRSLESSPNSQPSLSLVSSSALAMPPLPYPPTSDSPMLGNAYNSCHSSGKRANRTRFTDYQIKVLQEFFESNAYPKDDDLEYLSKLLNLSPRVIVVWFQNARQKARKVYENQPPVTPEEENSGRFQRTPGLNYQCKKCLQVFQRYYELIKHQKNSCFKDENPLAVQIKNLPNNTETKAPTPAPAAPTSNSTPTPTAPAAVPDKIGQNGTFRCDKCGLVFSRYDLWREHQIVHIMNPNLFPNFSPNSSFGILQYEGQQSPPQAIKRKLSEDEESKEMTDQPRDKRLRTTILPEQLDYLYQKYQIESNPSRKMLENIAREVGLKKRVVQVWFQNTRARERKGQFRAHQQVIHKRCPFCRALFKARSALESHLATRHADQYTKGDIIIDALPDGDTDSNPETPNTTISEDTKSNPTFPSSIPPPSLSPNNQINFSNCNEAMKKYYEDSLKKYFNDLSGGGQNKESIGDGSSKPVKTATGEKGEIPLDLSKSVKMGFDGDSFLASFGDKSLDDLGRSLISEDARSETYSESTDNMEGDESNPTSPSPSLQSVKSQSQHQQQRSFYGAGKRYRTQMTTFQVKVMKSIFVDYKTPSMAECEMLGREIGLQKRVIQVWFQNARAKEKKSRLAFAKTFGQDIEATKPPEKCEICNIQYDAKFSNTSMQDHIFSKGHIANLRVHIEKMKKLVEGQDDRNDGTSTSSSADPPNLMQQLQMMGFQQMAGLQLPTGYNNNNNPPPSLVKEDKVAEASKKDEKKKDASPHGMQDFPSSDAASSGIFPYMYAAAGGYPGYFPGPFFHPPMYQGRDNL</sequence>
<evidence type="ECO:0000256" key="6">
    <source>
        <dbReference type="ARBA" id="ARBA00023015"/>
    </source>
</evidence>
<dbReference type="InterPro" id="IPR017970">
    <property type="entry name" value="Homeobox_CS"/>
</dbReference>
<dbReference type="Gene3D" id="1.10.10.60">
    <property type="entry name" value="Homeodomain-like"/>
    <property type="match status" value="4"/>
</dbReference>
<dbReference type="InterPro" id="IPR013087">
    <property type="entry name" value="Znf_C2H2_type"/>
</dbReference>
<feature type="region of interest" description="Disordered" evidence="14">
    <location>
        <begin position="2949"/>
        <end position="2995"/>
    </location>
</feature>
<feature type="region of interest" description="Disordered" evidence="14">
    <location>
        <begin position="340"/>
        <end position="434"/>
    </location>
</feature>
<organism evidence="17 18">
    <name type="scientific">Cordylochernes scorpioides</name>
    <dbReference type="NCBI Taxonomy" id="51811"/>
    <lineage>
        <taxon>Eukaryota</taxon>
        <taxon>Metazoa</taxon>
        <taxon>Ecdysozoa</taxon>
        <taxon>Arthropoda</taxon>
        <taxon>Chelicerata</taxon>
        <taxon>Arachnida</taxon>
        <taxon>Pseudoscorpiones</taxon>
        <taxon>Cheliferoidea</taxon>
        <taxon>Chernetidae</taxon>
        <taxon>Cordylochernes</taxon>
    </lineage>
</organism>
<feature type="domain" description="Homeobox" evidence="15">
    <location>
        <begin position="2791"/>
        <end position="2851"/>
    </location>
</feature>
<dbReference type="PROSITE" id="PS00028">
    <property type="entry name" value="ZINC_FINGER_C2H2_1"/>
    <property type="match status" value="14"/>
</dbReference>
<feature type="compositionally biased region" description="Basic and acidic residues" evidence="14">
    <location>
        <begin position="1810"/>
        <end position="1822"/>
    </location>
</feature>
<feature type="compositionally biased region" description="Acidic residues" evidence="14">
    <location>
        <begin position="56"/>
        <end position="66"/>
    </location>
</feature>
<proteinExistence type="predicted"/>
<feature type="compositionally biased region" description="Low complexity" evidence="14">
    <location>
        <begin position="1608"/>
        <end position="1620"/>
    </location>
</feature>
<keyword evidence="5" id="KW-0862">Zinc</keyword>
<feature type="domain" description="C2H2-type" evidence="16">
    <location>
        <begin position="1235"/>
        <end position="1257"/>
    </location>
</feature>
<evidence type="ECO:0000256" key="11">
    <source>
        <dbReference type="PROSITE-ProRule" id="PRU00042"/>
    </source>
</evidence>
<evidence type="ECO:0000256" key="7">
    <source>
        <dbReference type="ARBA" id="ARBA00023125"/>
    </source>
</evidence>
<dbReference type="CDD" id="cd00086">
    <property type="entry name" value="homeodomain"/>
    <property type="match status" value="4"/>
</dbReference>
<feature type="compositionally biased region" description="Polar residues" evidence="14">
    <location>
        <begin position="406"/>
        <end position="429"/>
    </location>
</feature>
<feature type="compositionally biased region" description="Low complexity" evidence="14">
    <location>
        <begin position="2773"/>
        <end position="2788"/>
    </location>
</feature>
<dbReference type="PROSITE" id="PS00027">
    <property type="entry name" value="HOMEOBOX_1"/>
    <property type="match status" value="2"/>
</dbReference>
<dbReference type="SUPFAM" id="SSF57667">
    <property type="entry name" value="beta-beta-alpha zinc fingers"/>
    <property type="match status" value="6"/>
</dbReference>
<keyword evidence="6" id="KW-0805">Transcription regulation</keyword>
<evidence type="ECO:0000256" key="1">
    <source>
        <dbReference type="ARBA" id="ARBA00004123"/>
    </source>
</evidence>
<dbReference type="InterPro" id="IPR051968">
    <property type="entry name" value="ZnFinger_Homeobox_TR"/>
</dbReference>
<dbReference type="PROSITE" id="PS50157">
    <property type="entry name" value="ZINC_FINGER_C2H2_2"/>
    <property type="match status" value="9"/>
</dbReference>
<feature type="compositionally biased region" description="Basic and acidic residues" evidence="14">
    <location>
        <begin position="2965"/>
        <end position="2984"/>
    </location>
</feature>
<reference evidence="17 18" key="1">
    <citation type="submission" date="2022-03" db="EMBL/GenBank/DDBJ databases">
        <title>A chromosomal length assembly of Cordylochernes scorpioides.</title>
        <authorList>
            <person name="Zeh D."/>
            <person name="Zeh J."/>
        </authorList>
    </citation>
    <scope>NUCLEOTIDE SEQUENCE [LARGE SCALE GENOMIC DNA]</scope>
    <source>
        <strain evidence="17">IN4F17</strain>
        <tissue evidence="17">Whole Body</tissue>
    </source>
</reference>
<feature type="compositionally biased region" description="Polar residues" evidence="14">
    <location>
        <begin position="1895"/>
        <end position="1908"/>
    </location>
</feature>
<evidence type="ECO:0000313" key="18">
    <source>
        <dbReference type="Proteomes" id="UP001235939"/>
    </source>
</evidence>
<dbReference type="Proteomes" id="UP001235939">
    <property type="component" value="Chromosome 23"/>
</dbReference>
<name>A0ABY6LRN1_9ARAC</name>
<gene>
    <name evidence="17" type="ORF">LAZ67_23002401</name>
</gene>
<feature type="compositionally biased region" description="Basic and acidic residues" evidence="14">
    <location>
        <begin position="1323"/>
        <end position="1341"/>
    </location>
</feature>
<feature type="compositionally biased region" description="Basic and acidic residues" evidence="14">
    <location>
        <begin position="135"/>
        <end position="153"/>
    </location>
</feature>
<protein>
    <recommendedName>
        <fullName evidence="19">Zinc finger homeobox protein 4</fullName>
    </recommendedName>
</protein>